<comment type="caution">
    <text evidence="7">The sequence shown here is derived from an EMBL/GenBank/DDBJ whole genome shotgun (WGS) entry which is preliminary data.</text>
</comment>
<keyword evidence="3" id="KW-0378">Hydrolase</keyword>
<sequence length="1085" mass="121606">MNKKLLKGKIMNIKRIIVLVLISASSGLLCAQRKTVNMSDRYGILTVTPLDKYTGAASLLKTNGVRSLTDVSYGDGFGGVSQKIHVGITPQGKDLTESYEYNSLGNLQSRTLPVPVLSEGASRNYKQILKSAQEYYGHSNVCSRFAYEASHRSLLLKEFGVGDEWTGKAVSKKYSCNLESIPVQRCKRYLVSAGGELVESDSPYADGSLRGIRSEDEDGNMHWEFYNSENQLVLSRILDGDTFFDTYFVYDEYGNLVFVLPPGYQDHPDLDLYAYIYRYDYLDRLVYKKLPGCAPSYLIYDAAHRLVFSQDGCQRNDSLWSFFVYDVYGRVVVEGECSNSDKHVRTAGETVVLGTLMEGDTGLAYSGYQSSFDLVDPCVYVVNYYDTYDFRTRNGFSAYNFPEGTVSAIGNLTGSILCTHGSSGFIYSADYYDSNKRIVKSLSSRVNGGMDTYATEYSFQGSPLSVLHTHTDSSGYSLTERYTYTYDHSSRLTRVSHQYDNNPSVLLVEHTYDELGRLQTDKLDNGIYATDYAYNIRNWLTGIEGGKFSQSLHYTDGLGVPCYNGNISSMTWKSGAGATPRGYKFSYDRLGRLTDAEYGEGPSLSVNTNRFNEQVTGYDKMGNILGLKRYGQTSATGYDVIDDLSLSYAGNRLKKVADRSGTSAFNNGFEFKDGIDLPAEYEYDENGNLTKDLNKNITAIQYNCLNLPSRVMFANGNSISYLYDAAGRKLRTVHVLEGDSVTTDYCGNVVYENGVPQILLTEVGYVSLTDGKYHYYLKDHQGNNRVVVDEEGTVEEVNHYYPFGGVFSSTGDAQPYKYNGKELDRKGGLDWYDYGARMYDAALGRFMKTDRFSEKYVSLSPYQYGANNPVNNIDVNGDSIWYTRNGDIVTMHVTAKIFNNSSDNINMARAAKDIVSDIKSTYEGKFEWSDNKTYNLKVDMDLKVATSMKDVENSDHLFVLADSDSKGARGATSMLGGKVMTLASSDFANNNWLSNNLSYNKTFTATHEFGHAIGLSHSQNPFNIMKQGGVVHNSNSNQRVIMLQQQNNLNKGSNYLEYMGRKIPYPYIHYNNLVVDIYNLGLKWR</sequence>
<dbReference type="NCBIfam" id="TIGR03696">
    <property type="entry name" value="Rhs_assc_core"/>
    <property type="match status" value="1"/>
</dbReference>
<keyword evidence="4" id="KW-0862">Zinc</keyword>
<dbReference type="GO" id="GO:0031012">
    <property type="term" value="C:extracellular matrix"/>
    <property type="evidence" value="ECO:0007669"/>
    <property type="project" value="InterPro"/>
</dbReference>
<evidence type="ECO:0000256" key="1">
    <source>
        <dbReference type="ARBA" id="ARBA00022670"/>
    </source>
</evidence>
<dbReference type="Gene3D" id="2.180.10.10">
    <property type="entry name" value="RHS repeat-associated core"/>
    <property type="match status" value="1"/>
</dbReference>
<evidence type="ECO:0000313" key="8">
    <source>
        <dbReference type="Proteomes" id="UP000002965"/>
    </source>
</evidence>
<feature type="domain" description="DUF6443" evidence="6">
    <location>
        <begin position="50"/>
        <end position="171"/>
    </location>
</feature>
<reference evidence="7 8" key="1">
    <citation type="submission" date="2012-02" db="EMBL/GenBank/DDBJ databases">
        <title>The Genome Sequence of Bacteroides caccae CL03T12C61.</title>
        <authorList>
            <consortium name="The Broad Institute Genome Sequencing Platform"/>
            <person name="Earl A."/>
            <person name="Ward D."/>
            <person name="Feldgarden M."/>
            <person name="Gevers D."/>
            <person name="Zitomersky N.L."/>
            <person name="Coyne M.J."/>
            <person name="Comstock L.E."/>
            <person name="Young S.K."/>
            <person name="Zeng Q."/>
            <person name="Gargeya S."/>
            <person name="Fitzgerald M."/>
            <person name="Haas B."/>
            <person name="Abouelleil A."/>
            <person name="Alvarado L."/>
            <person name="Arachchi H.M."/>
            <person name="Berlin A."/>
            <person name="Chapman S.B."/>
            <person name="Gearin G."/>
            <person name="Goldberg J."/>
            <person name="Griggs A."/>
            <person name="Gujja S."/>
            <person name="Hansen M."/>
            <person name="Heiman D."/>
            <person name="Howarth C."/>
            <person name="Larimer J."/>
            <person name="Lui A."/>
            <person name="MacDonald P.J.P."/>
            <person name="McCowen C."/>
            <person name="Montmayeur A."/>
            <person name="Murphy C."/>
            <person name="Neiman D."/>
            <person name="Pearson M."/>
            <person name="Priest M."/>
            <person name="Roberts A."/>
            <person name="Saif S."/>
            <person name="Shea T."/>
            <person name="Sisk P."/>
            <person name="Stolte C."/>
            <person name="Sykes S."/>
            <person name="Wortman J."/>
            <person name="Nusbaum C."/>
            <person name="Birren B."/>
        </authorList>
    </citation>
    <scope>NUCLEOTIDE SEQUENCE [LARGE SCALE GENOMIC DNA]</scope>
    <source>
        <strain evidence="7 8">CL03T12C61</strain>
    </source>
</reference>
<dbReference type="Proteomes" id="UP000002965">
    <property type="component" value="Unassembled WGS sequence"/>
</dbReference>
<dbReference type="GO" id="GO:0004222">
    <property type="term" value="F:metalloendopeptidase activity"/>
    <property type="evidence" value="ECO:0007669"/>
    <property type="project" value="InterPro"/>
</dbReference>
<dbReference type="InterPro" id="IPR001818">
    <property type="entry name" value="Pept_M10_metallopeptidase"/>
</dbReference>
<dbReference type="PANTHER" id="PTHR32305:SF15">
    <property type="entry name" value="PROTEIN RHSA-RELATED"/>
    <property type="match status" value="1"/>
</dbReference>
<evidence type="ECO:0000256" key="2">
    <source>
        <dbReference type="ARBA" id="ARBA00022723"/>
    </source>
</evidence>
<feature type="domain" description="Peptidase M10 metallopeptidase" evidence="5">
    <location>
        <begin position="986"/>
        <end position="1027"/>
    </location>
</feature>
<evidence type="ECO:0000313" key="7">
    <source>
        <dbReference type="EMBL" id="EIY19166.1"/>
    </source>
</evidence>
<evidence type="ECO:0000259" key="6">
    <source>
        <dbReference type="Pfam" id="PF20041"/>
    </source>
</evidence>
<organism evidence="7 8">
    <name type="scientific">Bacteroides caccae CL03T12C61</name>
    <dbReference type="NCBI Taxonomy" id="997873"/>
    <lineage>
        <taxon>Bacteria</taxon>
        <taxon>Pseudomonadati</taxon>
        <taxon>Bacteroidota</taxon>
        <taxon>Bacteroidia</taxon>
        <taxon>Bacteroidales</taxon>
        <taxon>Bacteroidaceae</taxon>
        <taxon>Bacteroides</taxon>
    </lineage>
</organism>
<dbReference type="GO" id="GO:0008270">
    <property type="term" value="F:zinc ion binding"/>
    <property type="evidence" value="ECO:0007669"/>
    <property type="project" value="InterPro"/>
</dbReference>
<dbReference type="InterPro" id="IPR045619">
    <property type="entry name" value="DUF6443"/>
</dbReference>
<dbReference type="Gene3D" id="3.40.390.10">
    <property type="entry name" value="Collagenase (Catalytic Domain)"/>
    <property type="match status" value="1"/>
</dbReference>
<dbReference type="AlphaFoldDB" id="I9PRF4"/>
<gene>
    <name evidence="7" type="ORF">HMPREF1061_03152</name>
</gene>
<protein>
    <submittedName>
        <fullName evidence="7">RHS repeat-associated core domain-containing protein</fullName>
    </submittedName>
</protein>
<dbReference type="Pfam" id="PF20041">
    <property type="entry name" value="DUF6443"/>
    <property type="match status" value="1"/>
</dbReference>
<dbReference type="GO" id="GO:0006508">
    <property type="term" value="P:proteolysis"/>
    <property type="evidence" value="ECO:0007669"/>
    <property type="project" value="UniProtKB-KW"/>
</dbReference>
<dbReference type="Pfam" id="PF00413">
    <property type="entry name" value="Peptidase_M10"/>
    <property type="match status" value="1"/>
</dbReference>
<dbReference type="InterPro" id="IPR024079">
    <property type="entry name" value="MetalloPept_cat_dom_sf"/>
</dbReference>
<dbReference type="InterPro" id="IPR050708">
    <property type="entry name" value="T6SS_VgrG/RHS"/>
</dbReference>
<dbReference type="PATRIC" id="fig|997873.3.peg.3287"/>
<name>I9PRF4_9BACE</name>
<proteinExistence type="predicted"/>
<dbReference type="InterPro" id="IPR022385">
    <property type="entry name" value="Rhs_assc_core"/>
</dbReference>
<dbReference type="SUPFAM" id="SSF55486">
    <property type="entry name" value="Metalloproteases ('zincins'), catalytic domain"/>
    <property type="match status" value="1"/>
</dbReference>
<keyword evidence="2" id="KW-0479">Metal-binding</keyword>
<evidence type="ECO:0000256" key="4">
    <source>
        <dbReference type="ARBA" id="ARBA00022833"/>
    </source>
</evidence>
<dbReference type="OrthoDB" id="976756at2"/>
<evidence type="ECO:0000259" key="5">
    <source>
        <dbReference type="Pfam" id="PF00413"/>
    </source>
</evidence>
<dbReference type="PANTHER" id="PTHR32305">
    <property type="match status" value="1"/>
</dbReference>
<keyword evidence="1" id="KW-0645">Protease</keyword>
<accession>I9PRF4</accession>
<dbReference type="HOGENOM" id="CLU_004466_0_0_10"/>
<keyword evidence="8" id="KW-1185">Reference proteome</keyword>
<dbReference type="EMBL" id="AGXF01000014">
    <property type="protein sequence ID" value="EIY19166.1"/>
    <property type="molecule type" value="Genomic_DNA"/>
</dbReference>
<evidence type="ECO:0000256" key="3">
    <source>
        <dbReference type="ARBA" id="ARBA00022801"/>
    </source>
</evidence>